<evidence type="ECO:0000256" key="2">
    <source>
        <dbReference type="SAM" id="Coils"/>
    </source>
</evidence>
<evidence type="ECO:0000256" key="1">
    <source>
        <dbReference type="ARBA" id="ARBA00009108"/>
    </source>
</evidence>
<protein>
    <submittedName>
        <fullName evidence="3">Uncharacterized protein YlxW (UPF0749 family)</fullName>
    </submittedName>
</protein>
<sequence length="240" mass="27454">MKKVWGKIAIAFVFAVLGFLITYQLKISYKQTKNIDVTNENAEIVKENEVLEKQKKEYQNKLNELQNKVNEYEKTTVGKNKYSKMMLEQLDSLKQQNGLVDLQGIGLVMYITPKNSIFASDNMEKPISDEALLKLVNEFYAAEAEAISINDIRITSRTGIRVASNAIRINNEKIPFDKQVVIKVIGNQKVLESALSFPGNIPDTLSRNCDIKWELKNDVVIKKDTTQELEFKYARPTKKE</sequence>
<dbReference type="InterPro" id="IPR010273">
    <property type="entry name" value="DUF881"/>
</dbReference>
<proteinExistence type="inferred from homology"/>
<gene>
    <name evidence="3" type="ORF">QOZ93_002626</name>
</gene>
<reference evidence="3 4" key="1">
    <citation type="submission" date="2023-07" db="EMBL/GenBank/DDBJ databases">
        <title>Genomic Encyclopedia of Type Strains, Phase IV (KMG-IV): sequencing the most valuable type-strain genomes for metagenomic binning, comparative biology and taxonomic classification.</title>
        <authorList>
            <person name="Goeker M."/>
        </authorList>
    </citation>
    <scope>NUCLEOTIDE SEQUENCE [LARGE SCALE GENOMIC DNA]</scope>
    <source>
        <strain evidence="3 4">DSM 1400</strain>
    </source>
</reference>
<organism evidence="3 4">
    <name type="scientific">Hathewaya limosa</name>
    <name type="common">Clostridium limosum</name>
    <dbReference type="NCBI Taxonomy" id="1536"/>
    <lineage>
        <taxon>Bacteria</taxon>
        <taxon>Bacillati</taxon>
        <taxon>Bacillota</taxon>
        <taxon>Clostridia</taxon>
        <taxon>Eubacteriales</taxon>
        <taxon>Clostridiaceae</taxon>
        <taxon>Hathewaya</taxon>
    </lineage>
</organism>
<dbReference type="Gene3D" id="3.30.70.1880">
    <property type="entry name" value="Protein of unknown function DUF881"/>
    <property type="match status" value="1"/>
</dbReference>
<comment type="similarity">
    <text evidence="1">Belongs to the UPF0749 family.</text>
</comment>
<evidence type="ECO:0000313" key="3">
    <source>
        <dbReference type="EMBL" id="MDQ0480876.1"/>
    </source>
</evidence>
<accession>A0ABU0JUU1</accession>
<feature type="coiled-coil region" evidence="2">
    <location>
        <begin position="34"/>
        <end position="75"/>
    </location>
</feature>
<dbReference type="EMBL" id="JAUSWN010000032">
    <property type="protein sequence ID" value="MDQ0480876.1"/>
    <property type="molecule type" value="Genomic_DNA"/>
</dbReference>
<name>A0ABU0JUU1_HATLI</name>
<dbReference type="Proteomes" id="UP001224418">
    <property type="component" value="Unassembled WGS sequence"/>
</dbReference>
<evidence type="ECO:0000313" key="4">
    <source>
        <dbReference type="Proteomes" id="UP001224418"/>
    </source>
</evidence>
<keyword evidence="4" id="KW-1185">Reference proteome</keyword>
<comment type="caution">
    <text evidence="3">The sequence shown here is derived from an EMBL/GenBank/DDBJ whole genome shotgun (WGS) entry which is preliminary data.</text>
</comment>
<dbReference type="RefSeq" id="WP_111941796.1">
    <property type="nucleotide sequence ID" value="NZ_BAAACJ010000039.1"/>
</dbReference>
<dbReference type="PANTHER" id="PTHR37313:SF2">
    <property type="entry name" value="UPF0749 PROTEIN YLXX"/>
    <property type="match status" value="1"/>
</dbReference>
<dbReference type="PANTHER" id="PTHR37313">
    <property type="entry name" value="UPF0749 PROTEIN RV1825"/>
    <property type="match status" value="1"/>
</dbReference>
<keyword evidence="2" id="KW-0175">Coiled coil</keyword>
<dbReference type="Pfam" id="PF05949">
    <property type="entry name" value="DUF881"/>
    <property type="match status" value="1"/>
</dbReference>